<sequence length="74" mass="8744">MDTPVRRQEWDWILMTVVTCDETASHRREEDASEQESNNKTKDIASMKTKRRRISKWERNKTEEGPVTPAPILE</sequence>
<organism evidence="2 3">
    <name type="scientific">Planoprotostelium fungivorum</name>
    <dbReference type="NCBI Taxonomy" id="1890364"/>
    <lineage>
        <taxon>Eukaryota</taxon>
        <taxon>Amoebozoa</taxon>
        <taxon>Evosea</taxon>
        <taxon>Variosea</taxon>
        <taxon>Cavosteliida</taxon>
        <taxon>Cavosteliaceae</taxon>
        <taxon>Planoprotostelium</taxon>
    </lineage>
</organism>
<dbReference type="AlphaFoldDB" id="A0A2P6MWN5"/>
<dbReference type="Proteomes" id="UP000241769">
    <property type="component" value="Unassembled WGS sequence"/>
</dbReference>
<feature type="compositionally biased region" description="Basic and acidic residues" evidence="1">
    <location>
        <begin position="55"/>
        <end position="64"/>
    </location>
</feature>
<dbReference type="InParanoid" id="A0A2P6MWN5"/>
<gene>
    <name evidence="2" type="ORF">PROFUN_15437</name>
</gene>
<accession>A0A2P6MWN5</accession>
<evidence type="ECO:0000313" key="2">
    <source>
        <dbReference type="EMBL" id="PRP76108.1"/>
    </source>
</evidence>
<proteinExistence type="predicted"/>
<feature type="region of interest" description="Disordered" evidence="1">
    <location>
        <begin position="23"/>
        <end position="74"/>
    </location>
</feature>
<evidence type="ECO:0000256" key="1">
    <source>
        <dbReference type="SAM" id="MobiDB-lite"/>
    </source>
</evidence>
<name>A0A2P6MWN5_9EUKA</name>
<comment type="caution">
    <text evidence="2">The sequence shown here is derived from an EMBL/GenBank/DDBJ whole genome shotgun (WGS) entry which is preliminary data.</text>
</comment>
<dbReference type="EMBL" id="MDYQ01000351">
    <property type="protein sequence ID" value="PRP76108.1"/>
    <property type="molecule type" value="Genomic_DNA"/>
</dbReference>
<protein>
    <submittedName>
        <fullName evidence="2">Uncharacterized protein</fullName>
    </submittedName>
</protein>
<keyword evidence="3" id="KW-1185">Reference proteome</keyword>
<reference evidence="2 3" key="1">
    <citation type="journal article" date="2018" name="Genome Biol. Evol.">
        <title>Multiple Roots of Fruiting Body Formation in Amoebozoa.</title>
        <authorList>
            <person name="Hillmann F."/>
            <person name="Forbes G."/>
            <person name="Novohradska S."/>
            <person name="Ferling I."/>
            <person name="Riege K."/>
            <person name="Groth M."/>
            <person name="Westermann M."/>
            <person name="Marz M."/>
            <person name="Spaller T."/>
            <person name="Winckler T."/>
            <person name="Schaap P."/>
            <person name="Glockner G."/>
        </authorList>
    </citation>
    <scope>NUCLEOTIDE SEQUENCE [LARGE SCALE GENOMIC DNA]</scope>
    <source>
        <strain evidence="2 3">Jena</strain>
    </source>
</reference>
<evidence type="ECO:0000313" key="3">
    <source>
        <dbReference type="Proteomes" id="UP000241769"/>
    </source>
</evidence>